<proteinExistence type="inferred from homology"/>
<dbReference type="FunFam" id="3.90.180.10:FF:000018">
    <property type="entry name" value="NAD(P)-dependent alcohol dehydrogenase"/>
    <property type="match status" value="1"/>
</dbReference>
<dbReference type="PROSITE" id="PS00065">
    <property type="entry name" value="D_2_HYDROXYACID_DH_1"/>
    <property type="match status" value="1"/>
</dbReference>
<dbReference type="GO" id="GO:0008270">
    <property type="term" value="F:zinc ion binding"/>
    <property type="evidence" value="ECO:0007669"/>
    <property type="project" value="InterPro"/>
</dbReference>
<comment type="cofactor">
    <cofactor evidence="1 8">
        <name>Zn(2+)</name>
        <dbReference type="ChEBI" id="CHEBI:29105"/>
    </cofactor>
</comment>
<dbReference type="EC" id="1.1.1.2" evidence="7"/>
<dbReference type="InterPro" id="IPR047109">
    <property type="entry name" value="CAD-like"/>
</dbReference>
<dbReference type="SUPFAM" id="SSF51735">
    <property type="entry name" value="NAD(P)-binding Rossmann-fold domains"/>
    <property type="match status" value="1"/>
</dbReference>
<keyword evidence="4 8" id="KW-0862">Zinc</keyword>
<keyword evidence="3 8" id="KW-0479">Metal-binding</keyword>
<dbReference type="Pfam" id="PF08240">
    <property type="entry name" value="ADH_N"/>
    <property type="match status" value="1"/>
</dbReference>
<dbReference type="SUPFAM" id="SSF50129">
    <property type="entry name" value="GroES-like"/>
    <property type="match status" value="1"/>
</dbReference>
<evidence type="ECO:0000256" key="7">
    <source>
        <dbReference type="ARBA" id="ARBA00024074"/>
    </source>
</evidence>
<dbReference type="InterPro" id="IPR029752">
    <property type="entry name" value="D-isomer_DH_CS1"/>
</dbReference>
<dbReference type="GO" id="GO:0008106">
    <property type="term" value="F:alcohol dehydrogenase (NADP+) activity"/>
    <property type="evidence" value="ECO:0007669"/>
    <property type="project" value="UniProtKB-EC"/>
</dbReference>
<dbReference type="InterPro" id="IPR011032">
    <property type="entry name" value="GroES-like_sf"/>
</dbReference>
<dbReference type="EMBL" id="FNVA01000001">
    <property type="protein sequence ID" value="SEF51584.1"/>
    <property type="molecule type" value="Genomic_DNA"/>
</dbReference>
<dbReference type="Pfam" id="PF00107">
    <property type="entry name" value="ADH_zinc_N"/>
    <property type="match status" value="1"/>
</dbReference>
<evidence type="ECO:0000256" key="1">
    <source>
        <dbReference type="ARBA" id="ARBA00001947"/>
    </source>
</evidence>
<dbReference type="InterPro" id="IPR036291">
    <property type="entry name" value="NAD(P)-bd_dom_sf"/>
</dbReference>
<evidence type="ECO:0000256" key="8">
    <source>
        <dbReference type="RuleBase" id="RU361277"/>
    </source>
</evidence>
<dbReference type="SMART" id="SM00829">
    <property type="entry name" value="PKS_ER"/>
    <property type="match status" value="1"/>
</dbReference>
<reference evidence="10 11" key="1">
    <citation type="submission" date="2016-10" db="EMBL/GenBank/DDBJ databases">
        <authorList>
            <person name="de Groot N.N."/>
        </authorList>
    </citation>
    <scope>NUCLEOTIDE SEQUENCE [LARGE SCALE GENOMIC DNA]</scope>
    <source>
        <strain evidence="10 11">DSM 22489</strain>
    </source>
</reference>
<protein>
    <recommendedName>
        <fullName evidence="7">alcohol dehydrogenase (NADP(+))</fullName>
        <ecNumber evidence="7">1.1.1.2</ecNumber>
    </recommendedName>
</protein>
<dbReference type="Gene3D" id="3.90.180.10">
    <property type="entry name" value="Medium-chain alcohol dehydrogenases, catalytic domain"/>
    <property type="match status" value="1"/>
</dbReference>
<evidence type="ECO:0000256" key="6">
    <source>
        <dbReference type="ARBA" id="ARBA00023002"/>
    </source>
</evidence>
<dbReference type="CDD" id="cd05283">
    <property type="entry name" value="CAD1"/>
    <property type="match status" value="1"/>
</dbReference>
<name>A0A1H5SMC0_9BACT</name>
<sequence>MKSEIHGLAVHAAGAQLLPFKYVVEDLSPHDVEIKISHCGVCHSDIHLINNDWQISRYPFIPGHEIVGEVTAVGSDVTSLQPGQRVAVGWQAGSCGECEWCRQGQEQLCPRVQPTCVGRHGGYADAVRVQAKFAIPVPESLPSEGVAPLMCAGITVYSPLKNFLARPSSRVGVVGIGGLGHLGIQFAKVFGCEVTAFSSSKDKEEEAKTLGAHHFVNTRDSKGLKKLESSFDLILSTVSADQDFQGFINALRPRGTLVLLGASPSPVAISASSLLGKDRGLAGSNTGSPHDLAEMLDVAARHNVVAMTQRFPMKDASKAIEAVKKNKVRYRAVLAN</sequence>
<evidence type="ECO:0000256" key="3">
    <source>
        <dbReference type="ARBA" id="ARBA00022723"/>
    </source>
</evidence>
<dbReference type="AlphaFoldDB" id="A0A1H5SMC0"/>
<dbReference type="PANTHER" id="PTHR42683">
    <property type="entry name" value="ALDEHYDE REDUCTASE"/>
    <property type="match status" value="1"/>
</dbReference>
<evidence type="ECO:0000256" key="2">
    <source>
        <dbReference type="ARBA" id="ARBA00008072"/>
    </source>
</evidence>
<comment type="similarity">
    <text evidence="2 8">Belongs to the zinc-containing alcohol dehydrogenase family.</text>
</comment>
<evidence type="ECO:0000256" key="4">
    <source>
        <dbReference type="ARBA" id="ARBA00022833"/>
    </source>
</evidence>
<dbReference type="FunFam" id="3.40.50.720:FF:000022">
    <property type="entry name" value="Cinnamyl alcohol dehydrogenase"/>
    <property type="match status" value="1"/>
</dbReference>
<gene>
    <name evidence="10" type="ORF">SAMN05421819_0264</name>
</gene>
<evidence type="ECO:0000256" key="5">
    <source>
        <dbReference type="ARBA" id="ARBA00022857"/>
    </source>
</evidence>
<dbReference type="Proteomes" id="UP000236728">
    <property type="component" value="Unassembled WGS sequence"/>
</dbReference>
<keyword evidence="11" id="KW-1185">Reference proteome</keyword>
<keyword evidence="6" id="KW-0560">Oxidoreductase</keyword>
<accession>A0A1H5SMC0</accession>
<organism evidence="10 11">
    <name type="scientific">Bryocella elongata</name>
    <dbReference type="NCBI Taxonomy" id="863522"/>
    <lineage>
        <taxon>Bacteria</taxon>
        <taxon>Pseudomonadati</taxon>
        <taxon>Acidobacteriota</taxon>
        <taxon>Terriglobia</taxon>
        <taxon>Terriglobales</taxon>
        <taxon>Acidobacteriaceae</taxon>
        <taxon>Bryocella</taxon>
    </lineage>
</organism>
<dbReference type="InterPro" id="IPR002328">
    <property type="entry name" value="ADH_Zn_CS"/>
</dbReference>
<keyword evidence="5" id="KW-0521">NADP</keyword>
<dbReference type="InterPro" id="IPR013154">
    <property type="entry name" value="ADH-like_N"/>
</dbReference>
<evidence type="ECO:0000313" key="10">
    <source>
        <dbReference type="EMBL" id="SEF51584.1"/>
    </source>
</evidence>
<dbReference type="PROSITE" id="PS00059">
    <property type="entry name" value="ADH_ZINC"/>
    <property type="match status" value="1"/>
</dbReference>
<dbReference type="RefSeq" id="WP_235011273.1">
    <property type="nucleotide sequence ID" value="NZ_FNVA01000001.1"/>
</dbReference>
<evidence type="ECO:0000259" key="9">
    <source>
        <dbReference type="SMART" id="SM00829"/>
    </source>
</evidence>
<dbReference type="Gene3D" id="3.40.50.720">
    <property type="entry name" value="NAD(P)-binding Rossmann-like Domain"/>
    <property type="match status" value="1"/>
</dbReference>
<feature type="domain" description="Enoyl reductase (ER)" evidence="9">
    <location>
        <begin position="14"/>
        <end position="334"/>
    </location>
</feature>
<evidence type="ECO:0000313" key="11">
    <source>
        <dbReference type="Proteomes" id="UP000236728"/>
    </source>
</evidence>
<dbReference type="InterPro" id="IPR020843">
    <property type="entry name" value="ER"/>
</dbReference>
<dbReference type="InterPro" id="IPR013149">
    <property type="entry name" value="ADH-like_C"/>
</dbReference>